<evidence type="ECO:0000313" key="2">
    <source>
        <dbReference type="EMBL" id="CAA9548159.1"/>
    </source>
</evidence>
<feature type="region of interest" description="Disordered" evidence="1">
    <location>
        <begin position="28"/>
        <end position="52"/>
    </location>
</feature>
<reference evidence="2" key="1">
    <citation type="submission" date="2020-02" db="EMBL/GenBank/DDBJ databases">
        <authorList>
            <person name="Meier V. D."/>
        </authorList>
    </citation>
    <scope>NUCLEOTIDE SEQUENCE</scope>
    <source>
        <strain evidence="2">AVDCRST_MAG59</strain>
    </source>
</reference>
<name>A0A6J4UFB7_9BACT</name>
<evidence type="ECO:0000256" key="1">
    <source>
        <dbReference type="SAM" id="MobiDB-lite"/>
    </source>
</evidence>
<sequence>MPDRIRGLLDYIVSQYVVVDEQKDIDLNAPASESGGEIETEKEEVGQRERERADALAEPFRLGLLAAWQARRAGRGELALDDRRPDENAMADALIRFLVSFDLAESRTEETEPLHYVYHLRVNWDRLAGVARSVELDLDAALGQMSR</sequence>
<gene>
    <name evidence="2" type="ORF">AVDCRST_MAG59-1520</name>
</gene>
<feature type="compositionally biased region" description="Basic and acidic residues" evidence="1">
    <location>
        <begin position="43"/>
        <end position="52"/>
    </location>
</feature>
<dbReference type="AlphaFoldDB" id="A0A6J4UFB7"/>
<proteinExistence type="predicted"/>
<dbReference type="EMBL" id="CADCWF010000092">
    <property type="protein sequence ID" value="CAA9548159.1"/>
    <property type="molecule type" value="Genomic_DNA"/>
</dbReference>
<accession>A0A6J4UFB7</accession>
<organism evidence="2">
    <name type="scientific">uncultured Thermomicrobiales bacterium</name>
    <dbReference type="NCBI Taxonomy" id="1645740"/>
    <lineage>
        <taxon>Bacteria</taxon>
        <taxon>Pseudomonadati</taxon>
        <taxon>Thermomicrobiota</taxon>
        <taxon>Thermomicrobia</taxon>
        <taxon>Thermomicrobiales</taxon>
        <taxon>environmental samples</taxon>
    </lineage>
</organism>
<protein>
    <submittedName>
        <fullName evidence="2">Uncharacterized protein</fullName>
    </submittedName>
</protein>